<evidence type="ECO:0000313" key="3">
    <source>
        <dbReference type="EMBL" id="MDK9362936.1"/>
    </source>
</evidence>
<keyword evidence="1" id="KW-0472">Membrane</keyword>
<dbReference type="Gene3D" id="1.25.40.590">
    <property type="entry name" value="Type IV / VI secretion system, DotU"/>
    <property type="match status" value="1"/>
</dbReference>
<reference evidence="3 4" key="1">
    <citation type="submission" date="2023-06" db="EMBL/GenBank/DDBJ databases">
        <title>Identification and characterization of antibiotic-resistant Gram-negative bacteria.</title>
        <authorList>
            <person name="Cho G.-S."/>
            <person name="Lee J."/>
            <person name="Tai E."/>
            <person name="Jeong S."/>
            <person name="Kim I."/>
            <person name="Kim B.-E."/>
            <person name="Jeong M.-I."/>
            <person name="Oh K.-K."/>
            <person name="Franz C.M.A.P."/>
        </authorList>
    </citation>
    <scope>NUCLEOTIDE SEQUENCE [LARGE SCALE GENOMIC DNA]</scope>
    <source>
        <strain evidence="3 4">V106_12</strain>
    </source>
</reference>
<gene>
    <name evidence="3" type="primary">tssL</name>
    <name evidence="3" type="ORF">QQF32_06980</name>
</gene>
<organism evidence="3 4">
    <name type="scientific">Lelliottia wanjuensis</name>
    <dbReference type="NCBI Taxonomy" id="3050585"/>
    <lineage>
        <taxon>Bacteria</taxon>
        <taxon>Pseudomonadati</taxon>
        <taxon>Pseudomonadota</taxon>
        <taxon>Gammaproteobacteria</taxon>
        <taxon>Enterobacterales</taxon>
        <taxon>Enterobacteriaceae</taxon>
        <taxon>Lelliottia</taxon>
    </lineage>
</organism>
<dbReference type="Proteomes" id="UP001223214">
    <property type="component" value="Unassembled WGS sequence"/>
</dbReference>
<dbReference type="NCBIfam" id="TIGR03349">
    <property type="entry name" value="IV_VI_DotU"/>
    <property type="match status" value="1"/>
</dbReference>
<dbReference type="RefSeq" id="WP_285149185.1">
    <property type="nucleotide sequence ID" value="NZ_JASSOM010000046.1"/>
</dbReference>
<dbReference type="EMBL" id="JASSOM010000046">
    <property type="protein sequence ID" value="MDK9362936.1"/>
    <property type="molecule type" value="Genomic_DNA"/>
</dbReference>
<dbReference type="AlphaFoldDB" id="A0AAP4D0L4"/>
<dbReference type="Pfam" id="PF09850">
    <property type="entry name" value="DotU"/>
    <property type="match status" value="1"/>
</dbReference>
<sequence>MTLTSSGTDTQAQPITPSFIDNIFQDTWLLALAIRNIPGVVVDKALYQHCEKMVEQVQEKLHSAGATNTFADEIKFAHCVFLDEAVMTQPDTDVSVWWAETPLQGRFLDNIHGGEYFYEHIKKLLREPAPSEAILTCYHRMLTLGYQGKFIREGGEANEERQSLLKQLREQLPVSKDKINNPIFVRNRRPDIRFWRRSPWVMQLLGLLLIVALSCAMSTHLHYLLGQWYTLS</sequence>
<evidence type="ECO:0000313" key="4">
    <source>
        <dbReference type="Proteomes" id="UP001223214"/>
    </source>
</evidence>
<name>A0AAP4D0L4_9ENTR</name>
<dbReference type="InterPro" id="IPR017732">
    <property type="entry name" value="T4/T6SS_DotU"/>
</dbReference>
<accession>A0AAP4D0L4</accession>
<keyword evidence="1" id="KW-0812">Transmembrane</keyword>
<dbReference type="InterPro" id="IPR038522">
    <property type="entry name" value="T4/T6SS_DotU_sf"/>
</dbReference>
<dbReference type="NCBIfam" id="NF038239">
    <property type="entry name" value="T6SS_TssL_short"/>
    <property type="match status" value="1"/>
</dbReference>
<comment type="caution">
    <text evidence="3">The sequence shown here is derived from an EMBL/GenBank/DDBJ whole genome shotgun (WGS) entry which is preliminary data.</text>
</comment>
<keyword evidence="4" id="KW-1185">Reference proteome</keyword>
<evidence type="ECO:0000259" key="2">
    <source>
        <dbReference type="Pfam" id="PF09850"/>
    </source>
</evidence>
<proteinExistence type="predicted"/>
<dbReference type="PANTHER" id="PTHR38033:SF1">
    <property type="entry name" value="DOTU FAMILY TYPE IV_VI SECRETION SYSTEM PROTEIN"/>
    <property type="match status" value="1"/>
</dbReference>
<evidence type="ECO:0000256" key="1">
    <source>
        <dbReference type="SAM" id="Phobius"/>
    </source>
</evidence>
<feature type="transmembrane region" description="Helical" evidence="1">
    <location>
        <begin position="204"/>
        <end position="225"/>
    </location>
</feature>
<keyword evidence="1" id="KW-1133">Transmembrane helix</keyword>
<feature type="domain" description="Type IV / VI secretion system DotU" evidence="2">
    <location>
        <begin position="23"/>
        <end position="217"/>
    </location>
</feature>
<dbReference type="PANTHER" id="PTHR38033">
    <property type="entry name" value="MEMBRANE PROTEIN-RELATED"/>
    <property type="match status" value="1"/>
</dbReference>
<protein>
    <submittedName>
        <fullName evidence="3">Type VI secretion system protein TssL, short form</fullName>
    </submittedName>
</protein>